<dbReference type="GO" id="GO:0004803">
    <property type="term" value="F:transposase activity"/>
    <property type="evidence" value="ECO:0007669"/>
    <property type="project" value="InterPro"/>
</dbReference>
<protein>
    <submittedName>
        <fullName evidence="2">Transposase</fullName>
    </submittedName>
</protein>
<dbReference type="SUPFAM" id="SSF46689">
    <property type="entry name" value="Homeodomain-like"/>
    <property type="match status" value="1"/>
</dbReference>
<dbReference type="GO" id="GO:0006313">
    <property type="term" value="P:DNA transposition"/>
    <property type="evidence" value="ECO:0007669"/>
    <property type="project" value="InterPro"/>
</dbReference>
<gene>
    <name evidence="2" type="ORF">SAMN04488505_1061</name>
</gene>
<feature type="coiled-coil region" evidence="1">
    <location>
        <begin position="76"/>
        <end position="103"/>
    </location>
</feature>
<dbReference type="InterPro" id="IPR002514">
    <property type="entry name" value="Transposase_8"/>
</dbReference>
<dbReference type="InterPro" id="IPR009057">
    <property type="entry name" value="Homeodomain-like_sf"/>
</dbReference>
<evidence type="ECO:0000313" key="2">
    <source>
        <dbReference type="EMBL" id="SEM73522.1"/>
    </source>
</evidence>
<evidence type="ECO:0000313" key="3">
    <source>
        <dbReference type="Proteomes" id="UP000198984"/>
    </source>
</evidence>
<organism evidence="2 3">
    <name type="scientific">Chitinophaga rupis</name>
    <dbReference type="NCBI Taxonomy" id="573321"/>
    <lineage>
        <taxon>Bacteria</taxon>
        <taxon>Pseudomonadati</taxon>
        <taxon>Bacteroidota</taxon>
        <taxon>Chitinophagia</taxon>
        <taxon>Chitinophagales</taxon>
        <taxon>Chitinophagaceae</taxon>
        <taxon>Chitinophaga</taxon>
    </lineage>
</organism>
<dbReference type="OrthoDB" id="667383at2"/>
<dbReference type="AlphaFoldDB" id="A0A1H8AS24"/>
<keyword evidence="3" id="KW-1185">Reference proteome</keyword>
<accession>A0A1H8AS24</accession>
<name>A0A1H8AS24_9BACT</name>
<dbReference type="EMBL" id="FOBB01000006">
    <property type="protein sequence ID" value="SEM73522.1"/>
    <property type="molecule type" value="Genomic_DNA"/>
</dbReference>
<dbReference type="Pfam" id="PF01527">
    <property type="entry name" value="HTH_Tnp_1"/>
    <property type="match status" value="1"/>
</dbReference>
<dbReference type="RefSeq" id="WP_089917162.1">
    <property type="nucleotide sequence ID" value="NZ_FOBB01000006.1"/>
</dbReference>
<sequence length="133" mass="15158">MQKTNNLGQNRKGKGGRSFQHSHAFMRKVVADYLLGSQSMAEVAARYSVKANQIGHWKSLFSSELEQRTILPTVMTEEEQKELDALKKQNEALLKKLEYANLQVFGLQTMIDIAEEQFKIEIRKKSGTKPSTK</sequence>
<dbReference type="GO" id="GO:0003677">
    <property type="term" value="F:DNA binding"/>
    <property type="evidence" value="ECO:0007669"/>
    <property type="project" value="InterPro"/>
</dbReference>
<dbReference type="Proteomes" id="UP000198984">
    <property type="component" value="Unassembled WGS sequence"/>
</dbReference>
<proteinExistence type="predicted"/>
<evidence type="ECO:0000256" key="1">
    <source>
        <dbReference type="SAM" id="Coils"/>
    </source>
</evidence>
<reference evidence="2 3" key="1">
    <citation type="submission" date="2016-10" db="EMBL/GenBank/DDBJ databases">
        <authorList>
            <person name="de Groot N.N."/>
        </authorList>
    </citation>
    <scope>NUCLEOTIDE SEQUENCE [LARGE SCALE GENOMIC DNA]</scope>
    <source>
        <strain evidence="2 3">DSM 21039</strain>
    </source>
</reference>
<keyword evidence="1" id="KW-0175">Coiled coil</keyword>